<evidence type="ECO:0000256" key="1">
    <source>
        <dbReference type="ARBA" id="ARBA00001946"/>
    </source>
</evidence>
<dbReference type="NCBIfam" id="NF002204">
    <property type="entry name" value="PRK01077.1"/>
    <property type="match status" value="1"/>
</dbReference>
<dbReference type="RefSeq" id="WP_046722957.1">
    <property type="nucleotide sequence ID" value="NZ_CP011114.1"/>
</dbReference>
<dbReference type="GO" id="GO:0005524">
    <property type="term" value="F:ATP binding"/>
    <property type="evidence" value="ECO:0007669"/>
    <property type="project" value="UniProtKB-UniRule"/>
</dbReference>
<dbReference type="NCBIfam" id="TIGR00379">
    <property type="entry name" value="cobB"/>
    <property type="match status" value="1"/>
</dbReference>
<dbReference type="InterPro" id="IPR029062">
    <property type="entry name" value="Class_I_gatase-like"/>
</dbReference>
<evidence type="ECO:0000256" key="6">
    <source>
        <dbReference type="ARBA" id="ARBA00022962"/>
    </source>
</evidence>
<evidence type="ECO:0000256" key="5">
    <source>
        <dbReference type="ARBA" id="ARBA00022842"/>
    </source>
</evidence>
<dbReference type="HAMAP" id="MF_00027">
    <property type="entry name" value="CobB_CbiA"/>
    <property type="match status" value="1"/>
</dbReference>
<dbReference type="UniPathway" id="UPA00148">
    <property type="reaction ID" value="UER00231"/>
</dbReference>
<dbReference type="GO" id="GO:0042242">
    <property type="term" value="F:cobyrinic acid a,c-diamide synthase activity"/>
    <property type="evidence" value="ECO:0007669"/>
    <property type="project" value="UniProtKB-UniRule"/>
</dbReference>
<evidence type="ECO:0000256" key="2">
    <source>
        <dbReference type="ARBA" id="ARBA00022598"/>
    </source>
</evidence>
<dbReference type="InterPro" id="IPR027417">
    <property type="entry name" value="P-loop_NTPase"/>
</dbReference>
<dbReference type="PATRIC" id="fig|1333534.5.peg.1264"/>
<dbReference type="InterPro" id="IPR004484">
    <property type="entry name" value="CbiA/CobB_synth"/>
</dbReference>
<evidence type="ECO:0000313" key="11">
    <source>
        <dbReference type="Proteomes" id="UP000034189"/>
    </source>
</evidence>
<comment type="miscellaneous">
    <text evidence="7">The a and c carboxylates of cobyrinate are activated for nucleophilic attack via formation of a phosphorylated intermediate by ATP. CbiA catalyzes first the amidation of the c-carboxylate, and then that of the a-carboxylate.</text>
</comment>
<evidence type="ECO:0000256" key="7">
    <source>
        <dbReference type="HAMAP-Rule" id="MF_00027"/>
    </source>
</evidence>
<sequence length="470" mass="50676">MSGNRNRIVIAGTGSGAGKTTVTIGLMAALKRRGLRVQGFKCGPDYIDPTYHTAVTGRPSRNLDTWMLSHDIMREIFLRASEGADVSVIEGVMGLYDGKDPLSNTGSTAEISALLKSSVILVVNAQSMARSAAAVVLGFQKLDESIRIAGVVVNKCGSRGHYQLVKAAIEQECGIPVVGGLGRDEGLSIPERHLGLVPAIERGELDGLFDRAADLVEGGVDIEAVLSLAGTAPPLAWPKERLFSAGPRPNPGPAIAVARDAAFNFYYRENLELLEQYGATLVYFSPLAGDTVPDDADGLYIGGGFPEEFAAKLAADERVKRNLRARIQEGLPVFAECGGYMYLTRSITDRAGVTHAMAGLIPADVTMQDKLAALGYREATALRDCLLMEAGEVIRGHEFHYSKLTADQENYPYVYETKGLRGTGLEGYHSENMMAGYTHLHFASNPKVAERFIQRCLQYSRKRGEASGTV</sequence>
<reference evidence="10 11" key="2">
    <citation type="journal article" date="2016" name="Genome Announc.">
        <title>Genome Sequence of a Gram-Positive Diazotroph, Paenibacillus durus Type Strain ATCC 35681.</title>
        <authorList>
            <person name="Halim M.A."/>
            <person name="Rahman A.Y."/>
            <person name="Sim K.S."/>
            <person name="Yam H.C."/>
            <person name="Rahim A.A."/>
            <person name="Ghazali A.H."/>
            <person name="Najimudin N."/>
        </authorList>
    </citation>
    <scope>NUCLEOTIDE SEQUENCE [LARGE SCALE GENOMIC DNA]</scope>
    <source>
        <strain evidence="10 11">ATCC 35681</strain>
    </source>
</reference>
<dbReference type="PANTHER" id="PTHR43873:SF1">
    <property type="entry name" value="COBYRINATE A,C-DIAMIDE SYNTHASE"/>
    <property type="match status" value="1"/>
</dbReference>
<organism evidence="10 11">
    <name type="scientific">Paenibacillus durus ATCC 35681</name>
    <dbReference type="NCBI Taxonomy" id="1333534"/>
    <lineage>
        <taxon>Bacteria</taxon>
        <taxon>Bacillati</taxon>
        <taxon>Bacillota</taxon>
        <taxon>Bacilli</taxon>
        <taxon>Bacillales</taxon>
        <taxon>Paenibacillaceae</taxon>
        <taxon>Paenibacillus</taxon>
    </lineage>
</organism>
<dbReference type="PROSITE" id="PS51274">
    <property type="entry name" value="GATASE_COBBQ"/>
    <property type="match status" value="1"/>
</dbReference>
<dbReference type="SUPFAM" id="SSF52317">
    <property type="entry name" value="Class I glutamine amidotransferase-like"/>
    <property type="match status" value="1"/>
</dbReference>
<protein>
    <recommendedName>
        <fullName evidence="7">Cobyrinate a,c-diamide synthase</fullName>
        <ecNumber evidence="7">6.3.5.11</ecNumber>
    </recommendedName>
    <alternativeName>
        <fullName evidence="7">Cobyrinic acid a,c-diamide synthetase</fullName>
    </alternativeName>
</protein>
<comment type="domain">
    <text evidence="7">Comprises of two domains. The C-terminal domain contains the binding site for glutamine and catalyzes the hydrolysis of this substrate to glutamate and ammonia. The N-terminal domain is anticipated to bind ATP and cobyrinate and catalyzes the ultimate synthesis of the diamide product. The ammonia produced via the glutaminase domain is probably translocated to the adjacent domain via a molecular tunnel, where it reacts with an activated intermediate.</text>
</comment>
<keyword evidence="5 7" id="KW-0460">Magnesium</keyword>
<dbReference type="Gene3D" id="3.40.50.300">
    <property type="entry name" value="P-loop containing nucleotide triphosphate hydrolases"/>
    <property type="match status" value="2"/>
</dbReference>
<name>A0A0F7F8R4_PAEDU</name>
<dbReference type="Pfam" id="PF07685">
    <property type="entry name" value="GATase_3"/>
    <property type="match status" value="1"/>
</dbReference>
<dbReference type="CDD" id="cd03130">
    <property type="entry name" value="GATase1_CobB"/>
    <property type="match status" value="1"/>
</dbReference>
<gene>
    <name evidence="7" type="primary">cbiA</name>
    <name evidence="10" type="ORF">VK70_05760</name>
</gene>
<dbReference type="PANTHER" id="PTHR43873">
    <property type="entry name" value="COBYRINATE A,C-DIAMIDE SYNTHASE"/>
    <property type="match status" value="1"/>
</dbReference>
<comment type="function">
    <text evidence="7">Catalyzes the ATP-dependent amidation of the two carboxylate groups at positions a and c of cobyrinate, using either L-glutamine or ammonia as the nitrogen source.</text>
</comment>
<reference evidence="10 11" key="1">
    <citation type="submission" date="2015-03" db="EMBL/GenBank/DDBJ databases">
        <authorList>
            <person name="Abdul Halim M."/>
        </authorList>
    </citation>
    <scope>NUCLEOTIDE SEQUENCE [LARGE SCALE GENOMIC DNA]</scope>
    <source>
        <strain evidence="10 11">ATCC 35681</strain>
    </source>
</reference>
<evidence type="ECO:0000256" key="3">
    <source>
        <dbReference type="ARBA" id="ARBA00022741"/>
    </source>
</evidence>
<comment type="pathway">
    <text evidence="7">Cofactor biosynthesis; adenosylcobalamin biosynthesis; cob(II)yrinate a,c-diamide from sirohydrochlorin (anaerobic route): step 10/10.</text>
</comment>
<dbReference type="CDD" id="cd05388">
    <property type="entry name" value="CobB_N"/>
    <property type="match status" value="1"/>
</dbReference>
<feature type="domain" description="CobB/CobQ-like glutamine amidotransferase" evidence="9">
    <location>
        <begin position="255"/>
        <end position="445"/>
    </location>
</feature>
<accession>A0A0F7F8R4</accession>
<feature type="active site" description="Nucleophile" evidence="7">
    <location>
        <position position="337"/>
    </location>
</feature>
<dbReference type="AlphaFoldDB" id="A0A0F7F8R4"/>
<dbReference type="SUPFAM" id="SSF52540">
    <property type="entry name" value="P-loop containing nucleoside triphosphate hydrolases"/>
    <property type="match status" value="1"/>
</dbReference>
<proteinExistence type="inferred from homology"/>
<dbReference type="EC" id="6.3.5.11" evidence="7"/>
<evidence type="ECO:0000313" key="10">
    <source>
        <dbReference type="EMBL" id="AKG34143.1"/>
    </source>
</evidence>
<keyword evidence="7" id="KW-0169">Cobalamin biosynthesis</keyword>
<dbReference type="HOGENOM" id="CLU_022752_2_0_9"/>
<keyword evidence="2 7" id="KW-0436">Ligase</keyword>
<evidence type="ECO:0000256" key="4">
    <source>
        <dbReference type="ARBA" id="ARBA00022840"/>
    </source>
</evidence>
<evidence type="ECO:0000259" key="8">
    <source>
        <dbReference type="Pfam" id="PF01656"/>
    </source>
</evidence>
<dbReference type="Gene3D" id="3.40.50.880">
    <property type="match status" value="1"/>
</dbReference>
<dbReference type="InterPro" id="IPR002586">
    <property type="entry name" value="CobQ/CobB/MinD/ParA_Nub-bd_dom"/>
</dbReference>
<comment type="catalytic activity">
    <reaction evidence="7">
        <text>cob(II)yrinate + 2 L-glutamine + 2 ATP + 2 H2O = cob(II)yrinate a,c diamide + 2 L-glutamate + 2 ADP + 2 phosphate + 2 H(+)</text>
        <dbReference type="Rhea" id="RHEA:26289"/>
        <dbReference type="ChEBI" id="CHEBI:15377"/>
        <dbReference type="ChEBI" id="CHEBI:15378"/>
        <dbReference type="ChEBI" id="CHEBI:29985"/>
        <dbReference type="ChEBI" id="CHEBI:30616"/>
        <dbReference type="ChEBI" id="CHEBI:43474"/>
        <dbReference type="ChEBI" id="CHEBI:58359"/>
        <dbReference type="ChEBI" id="CHEBI:58537"/>
        <dbReference type="ChEBI" id="CHEBI:58894"/>
        <dbReference type="ChEBI" id="CHEBI:456216"/>
        <dbReference type="EC" id="6.3.5.11"/>
    </reaction>
</comment>
<keyword evidence="4 7" id="KW-0067">ATP-binding</keyword>
<keyword evidence="6 7" id="KW-0315">Glutamine amidotransferase</keyword>
<comment type="similarity">
    <text evidence="7">Belongs to the CobB/CbiA family.</text>
</comment>
<dbReference type="EMBL" id="CP011114">
    <property type="protein sequence ID" value="AKG34143.1"/>
    <property type="molecule type" value="Genomic_DNA"/>
</dbReference>
<feature type="site" description="Increases nucleophilicity of active site Cys" evidence="7">
    <location>
        <position position="439"/>
    </location>
</feature>
<dbReference type="GO" id="GO:0009236">
    <property type="term" value="P:cobalamin biosynthetic process"/>
    <property type="evidence" value="ECO:0007669"/>
    <property type="project" value="UniProtKB-UniRule"/>
</dbReference>
<dbReference type="Pfam" id="PF01656">
    <property type="entry name" value="CbiA"/>
    <property type="match status" value="1"/>
</dbReference>
<evidence type="ECO:0000259" key="9">
    <source>
        <dbReference type="Pfam" id="PF07685"/>
    </source>
</evidence>
<comment type="cofactor">
    <cofactor evidence="1 7">
        <name>Mg(2+)</name>
        <dbReference type="ChEBI" id="CHEBI:18420"/>
    </cofactor>
</comment>
<dbReference type="InterPro" id="IPR011698">
    <property type="entry name" value="GATase_3"/>
</dbReference>
<dbReference type="OrthoDB" id="9764035at2"/>
<dbReference type="Proteomes" id="UP000034189">
    <property type="component" value="Chromosome"/>
</dbReference>
<feature type="domain" description="CobQ/CobB/MinD/ParA nucleotide binding" evidence="8">
    <location>
        <begin position="8"/>
        <end position="194"/>
    </location>
</feature>
<keyword evidence="3 7" id="KW-0547">Nucleotide-binding</keyword>